<evidence type="ECO:0000256" key="2">
    <source>
        <dbReference type="SAM" id="SignalP"/>
    </source>
</evidence>
<evidence type="ECO:0000256" key="1">
    <source>
        <dbReference type="SAM" id="MobiDB-lite"/>
    </source>
</evidence>
<keyword evidence="2" id="KW-0732">Signal</keyword>
<dbReference type="PROSITE" id="PS51257">
    <property type="entry name" value="PROKAR_LIPOPROTEIN"/>
    <property type="match status" value="1"/>
</dbReference>
<name>A0A8J3C0D1_9ACTN</name>
<evidence type="ECO:0000313" key="3">
    <source>
        <dbReference type="EMBL" id="GGK88950.1"/>
    </source>
</evidence>
<dbReference type="Proteomes" id="UP000656042">
    <property type="component" value="Unassembled WGS sequence"/>
</dbReference>
<keyword evidence="4" id="KW-1185">Reference proteome</keyword>
<organism evidence="3 4">
    <name type="scientific">Mangrovihabitans endophyticus</name>
    <dbReference type="NCBI Taxonomy" id="1751298"/>
    <lineage>
        <taxon>Bacteria</taxon>
        <taxon>Bacillati</taxon>
        <taxon>Actinomycetota</taxon>
        <taxon>Actinomycetes</taxon>
        <taxon>Micromonosporales</taxon>
        <taxon>Micromonosporaceae</taxon>
        <taxon>Mangrovihabitans</taxon>
    </lineage>
</organism>
<protein>
    <recommendedName>
        <fullName evidence="5">PknH-like extracellular domain-containing protein</fullName>
    </recommendedName>
</protein>
<reference evidence="3" key="1">
    <citation type="journal article" date="2014" name="Int. J. Syst. Evol. Microbiol.">
        <title>Complete genome sequence of Corynebacterium casei LMG S-19264T (=DSM 44701T), isolated from a smear-ripened cheese.</title>
        <authorList>
            <consortium name="US DOE Joint Genome Institute (JGI-PGF)"/>
            <person name="Walter F."/>
            <person name="Albersmeier A."/>
            <person name="Kalinowski J."/>
            <person name="Ruckert C."/>
        </authorList>
    </citation>
    <scope>NUCLEOTIDE SEQUENCE</scope>
    <source>
        <strain evidence="3">CGMCC 4.7299</strain>
    </source>
</reference>
<feature type="signal peptide" evidence="2">
    <location>
        <begin position="1"/>
        <end position="21"/>
    </location>
</feature>
<reference evidence="3" key="2">
    <citation type="submission" date="2020-09" db="EMBL/GenBank/DDBJ databases">
        <authorList>
            <person name="Sun Q."/>
            <person name="Zhou Y."/>
        </authorList>
    </citation>
    <scope>NUCLEOTIDE SEQUENCE</scope>
    <source>
        <strain evidence="3">CGMCC 4.7299</strain>
    </source>
</reference>
<dbReference type="AlphaFoldDB" id="A0A8J3C0D1"/>
<evidence type="ECO:0000313" key="4">
    <source>
        <dbReference type="Proteomes" id="UP000656042"/>
    </source>
</evidence>
<comment type="caution">
    <text evidence="3">The sequence shown here is derived from an EMBL/GenBank/DDBJ whole genome shotgun (WGS) entry which is preliminary data.</text>
</comment>
<feature type="region of interest" description="Disordered" evidence="1">
    <location>
        <begin position="61"/>
        <end position="83"/>
    </location>
</feature>
<dbReference type="EMBL" id="BMMX01000007">
    <property type="protein sequence ID" value="GGK88950.1"/>
    <property type="molecule type" value="Genomic_DNA"/>
</dbReference>
<accession>A0A8J3C0D1</accession>
<evidence type="ECO:0008006" key="5">
    <source>
        <dbReference type="Google" id="ProtNLM"/>
    </source>
</evidence>
<sequence>MRLRGVLATAAVMVTVGCADAGHDRADTVDQPAPHGDGQQTSAREVSAAKAKDALLTVTDLPTGWSAKPDTSSSAKGSLDDDGDAQCPKYAAVIRKTAAMDDISAGFVSPSGTDVVEGILPLTEPAARELVTEYSDAVTACQKMTSTTADGVPYELYLTALSFPKLGDDTFALRTTATLSGITINVDLALIRRGGALIFVVQTARGAIDTATTQDVGRRALAKMNAVAP</sequence>
<feature type="region of interest" description="Disordered" evidence="1">
    <location>
        <begin position="23"/>
        <end position="48"/>
    </location>
</feature>
<feature type="chain" id="PRO_5035157892" description="PknH-like extracellular domain-containing protein" evidence="2">
    <location>
        <begin position="22"/>
        <end position="229"/>
    </location>
</feature>
<proteinExistence type="predicted"/>
<gene>
    <name evidence="3" type="ORF">GCM10012284_23760</name>
</gene>